<sequence length="47" mass="5459">MSLYPTCAYLTTPDPPGRLYKKSISAAKKSIVRVTRRNAFYLIFFSW</sequence>
<evidence type="ECO:0000313" key="3">
    <source>
        <dbReference type="Proteomes" id="UP000003242"/>
    </source>
</evidence>
<dbReference type="AlphaFoldDB" id="D3LWB5"/>
<dbReference type="Proteomes" id="UP000004018">
    <property type="component" value="Unassembled WGS sequence"/>
</dbReference>
<proteinExistence type="predicted"/>
<dbReference type="Proteomes" id="UP000003242">
    <property type="component" value="Unassembled WGS sequence"/>
</dbReference>
<comment type="caution">
    <text evidence="1">The sequence shown here is derived from an EMBL/GenBank/DDBJ whole genome shotgun (WGS) entry which is preliminary data.</text>
</comment>
<organism evidence="1 3">
    <name type="scientific">Megasphaera lornae</name>
    <dbReference type="NCBI Taxonomy" id="1000568"/>
    <lineage>
        <taxon>Bacteria</taxon>
        <taxon>Bacillati</taxon>
        <taxon>Bacillota</taxon>
        <taxon>Negativicutes</taxon>
        <taxon>Veillonellales</taxon>
        <taxon>Veillonellaceae</taxon>
        <taxon>Megasphaera</taxon>
    </lineage>
</organism>
<evidence type="ECO:0000313" key="4">
    <source>
        <dbReference type="Proteomes" id="UP000004018"/>
    </source>
</evidence>
<reference evidence="1" key="2">
    <citation type="submission" date="2009-12" db="EMBL/GenBank/DDBJ databases">
        <authorList>
            <person name="Madupu R."/>
            <person name="Durkin A.S."/>
            <person name="Torralba M."/>
            <person name="Methe B."/>
            <person name="Sutton G.G."/>
            <person name="Strausberg R.L."/>
            <person name="Nelson K.E."/>
        </authorList>
    </citation>
    <scope>NUCLEOTIDE SEQUENCE</scope>
    <source>
        <strain evidence="1">28L</strain>
    </source>
</reference>
<reference evidence="3" key="1">
    <citation type="submission" date="2009-12" db="EMBL/GenBank/DDBJ databases">
        <title>Sequence of Clostridiales genomosp. BVAB3 str. UPII9-5.</title>
        <authorList>
            <person name="Madupu R."/>
            <person name="Durkin A.S."/>
            <person name="Torralba M."/>
            <person name="Methe B."/>
            <person name="Sutton G.G."/>
            <person name="Strausberg R.L."/>
            <person name="Nelson K.E."/>
        </authorList>
    </citation>
    <scope>NUCLEOTIDE SEQUENCE [LARGE SCALE GENOMIC DNA]</scope>
    <source>
        <strain evidence="3">28L</strain>
    </source>
</reference>
<accession>D3LWB5</accession>
<name>D3LWB5_9FIRM</name>
<evidence type="ECO:0000313" key="2">
    <source>
        <dbReference type="EMBL" id="EGL41906.1"/>
    </source>
</evidence>
<dbReference type="EMBL" id="ADGP01000023">
    <property type="protein sequence ID" value="EFD93582.1"/>
    <property type="molecule type" value="Genomic_DNA"/>
</dbReference>
<protein>
    <submittedName>
        <fullName evidence="1">Uncharacterized protein</fullName>
    </submittedName>
</protein>
<keyword evidence="4" id="KW-1185">Reference proteome</keyword>
<gene>
    <name evidence="1" type="ORF">HMPREF0889_1258</name>
    <name evidence="2" type="ORF">HMPREF1039_0100</name>
</gene>
<dbReference type="EMBL" id="AFIJ01000008">
    <property type="protein sequence ID" value="EGL41906.1"/>
    <property type="molecule type" value="Genomic_DNA"/>
</dbReference>
<evidence type="ECO:0000313" key="1">
    <source>
        <dbReference type="EMBL" id="EFD93582.1"/>
    </source>
</evidence>
<reference evidence="2 4" key="3">
    <citation type="submission" date="2011-04" db="EMBL/GenBank/DDBJ databases">
        <authorList>
            <person name="Harkins D.M."/>
            <person name="Madupu R."/>
            <person name="Durkin A.S."/>
            <person name="Torralba M."/>
            <person name="Methe B."/>
            <person name="Sutton G.G."/>
            <person name="Nelson K.E."/>
        </authorList>
    </citation>
    <scope>NUCLEOTIDE SEQUENCE [LARGE SCALE GENOMIC DNA]</scope>
    <source>
        <strain evidence="2 4">UPII 199-6</strain>
    </source>
</reference>